<name>A0A4Y7WH07_9BACI</name>
<dbReference type="AlphaFoldDB" id="A0A4Y7WH07"/>
<accession>A0A4Y7WH07</accession>
<dbReference type="InterPro" id="IPR052362">
    <property type="entry name" value="HTH-GbsR_regulator"/>
</dbReference>
<dbReference type="PANTHER" id="PTHR38465:SF1">
    <property type="entry name" value="HTH-TYPE TRANSCRIPTIONAL REGULATOR MJ1563-RELATED"/>
    <property type="match status" value="1"/>
</dbReference>
<evidence type="ECO:0000256" key="3">
    <source>
        <dbReference type="ARBA" id="ARBA00023163"/>
    </source>
</evidence>
<dbReference type="PANTHER" id="PTHR38465">
    <property type="entry name" value="HTH-TYPE TRANSCRIPTIONAL REGULATOR MJ1563-RELATED"/>
    <property type="match status" value="1"/>
</dbReference>
<proteinExistence type="inferred from homology"/>
<dbReference type="PIRSF" id="PIRSF006707">
    <property type="entry name" value="MJ1563"/>
    <property type="match status" value="1"/>
</dbReference>
<keyword evidence="2 4" id="KW-0238">DNA-binding</keyword>
<evidence type="ECO:0000256" key="1">
    <source>
        <dbReference type="ARBA" id="ARBA00023015"/>
    </source>
</evidence>
<keyword evidence="1 4" id="KW-0805">Transcription regulation</keyword>
<dbReference type="Proteomes" id="UP000298210">
    <property type="component" value="Unassembled WGS sequence"/>
</dbReference>
<evidence type="ECO:0000313" key="6">
    <source>
        <dbReference type="Proteomes" id="UP000298210"/>
    </source>
</evidence>
<dbReference type="RefSeq" id="WP_134259197.1">
    <property type="nucleotide sequence ID" value="NZ_LDIM01000005.1"/>
</dbReference>
<organism evidence="5 6">
    <name type="scientific">Shouchella lehensis</name>
    <dbReference type="NCBI Taxonomy" id="300825"/>
    <lineage>
        <taxon>Bacteria</taxon>
        <taxon>Bacillati</taxon>
        <taxon>Bacillota</taxon>
        <taxon>Bacilli</taxon>
        <taxon>Bacillales</taxon>
        <taxon>Bacillaceae</taxon>
        <taxon>Shouchella</taxon>
    </lineage>
</organism>
<sequence>METTNYEPSLDKRLQHIRETFIHELSTNLHLYGMNESTGRLYGALLFEENALTLDEMSDHLGMSKTSMSTSIRQLTEANMARKVWQKGVRKDLYTSEDDWYSSFIAIFTKQWRTAIERNRKASVEMEQELRSLLEKAPHLTDQIKIDLIKLQHANGYYDWIDDFVTILESGEIFKTLPKK</sequence>
<dbReference type="Gene3D" id="1.10.10.10">
    <property type="entry name" value="Winged helix-like DNA-binding domain superfamily/Winged helix DNA-binding domain"/>
    <property type="match status" value="1"/>
</dbReference>
<comment type="similarity">
    <text evidence="4">Belongs to the GbsR family.</text>
</comment>
<evidence type="ECO:0000313" key="5">
    <source>
        <dbReference type="EMBL" id="TES47703.1"/>
    </source>
</evidence>
<dbReference type="SUPFAM" id="SSF46785">
    <property type="entry name" value="Winged helix' DNA-binding domain"/>
    <property type="match status" value="1"/>
</dbReference>
<evidence type="ECO:0000256" key="4">
    <source>
        <dbReference type="PIRNR" id="PIRNR006707"/>
    </source>
</evidence>
<dbReference type="InterPro" id="IPR036390">
    <property type="entry name" value="WH_DNA-bd_sf"/>
</dbReference>
<dbReference type="InterPro" id="IPR036388">
    <property type="entry name" value="WH-like_DNA-bd_sf"/>
</dbReference>
<keyword evidence="3 4" id="KW-0804">Transcription</keyword>
<dbReference type="GO" id="GO:0003677">
    <property type="term" value="F:DNA binding"/>
    <property type="evidence" value="ECO:0007669"/>
    <property type="project" value="UniProtKB-UniRule"/>
</dbReference>
<dbReference type="EMBL" id="SNUX01000003">
    <property type="protein sequence ID" value="TES47703.1"/>
    <property type="molecule type" value="Genomic_DNA"/>
</dbReference>
<protein>
    <recommendedName>
        <fullName evidence="4">HTH-type transcriptional regulator</fullName>
    </recommendedName>
</protein>
<dbReference type="InterPro" id="IPR026282">
    <property type="entry name" value="MJ1563"/>
</dbReference>
<comment type="caution">
    <text evidence="5">The sequence shown here is derived from an EMBL/GenBank/DDBJ whole genome shotgun (WGS) entry which is preliminary data.</text>
</comment>
<gene>
    <name evidence="5" type="ORF">E2L03_11085</name>
</gene>
<reference evidence="5 6" key="1">
    <citation type="submission" date="2019-03" db="EMBL/GenBank/DDBJ databases">
        <authorList>
            <person name="Liu G."/>
        </authorList>
    </citation>
    <scope>NUCLEOTIDE SEQUENCE [LARGE SCALE GENOMIC DNA]</scope>
    <source>
        <strain evidence="5 6">DSM 19099</strain>
    </source>
</reference>
<evidence type="ECO:0000256" key="2">
    <source>
        <dbReference type="ARBA" id="ARBA00023125"/>
    </source>
</evidence>